<dbReference type="Gene3D" id="3.30.200.20">
    <property type="entry name" value="Phosphorylase Kinase, domain 1"/>
    <property type="match status" value="1"/>
</dbReference>
<dbReference type="PROSITE" id="PS50011">
    <property type="entry name" value="PROTEIN_KINASE_DOM"/>
    <property type="match status" value="1"/>
</dbReference>
<sequence>MAALVFAGVVLVIITGLAIAAKLSPWLAVISMLLQLVAAARGIMADGQELAGHVQTILRVVHWIIDFFHNLYARHREDVEMILSEVTRIIDFFLNLCAAWYHEEAEQYTLAQVRAATNNFADLIGQGVSGRVYKGTLDDGRKVAVKRLGLRRAEHTFALLQPLSHDHIARLVGWCTEGEHRILVYEHIGNDTLRGRLHNNTSWITRVQVLLGAARAIEYLHSEVVIHGNLTSANILLDRSLTPRVFGFGASVRRPSEAVGVVQTEGYRDPEYDRTRRLKPATDVYSLGVVMLEVLTGQPPVRANNATLVSWALPSIQAGKLDDVLDRRPTSKPTQGQRQALELVAKTAASCLCRDGDNRRAISRVVKELEEALKLICTDDSFGYY</sequence>
<dbReference type="PANTHER" id="PTHR46146:SF17">
    <property type="entry name" value="PROTEIN KINASE DOMAIN-CONTAINING PROTEIN"/>
    <property type="match status" value="1"/>
</dbReference>
<feature type="binding site" evidence="1">
    <location>
        <position position="146"/>
    </location>
    <ligand>
        <name>ATP</name>
        <dbReference type="ChEBI" id="CHEBI:30616"/>
    </ligand>
</feature>
<organism evidence="3 4">
    <name type="scientific">Lolium multiflorum</name>
    <name type="common">Italian ryegrass</name>
    <name type="synonym">Lolium perenne subsp. multiflorum</name>
    <dbReference type="NCBI Taxonomy" id="4521"/>
    <lineage>
        <taxon>Eukaryota</taxon>
        <taxon>Viridiplantae</taxon>
        <taxon>Streptophyta</taxon>
        <taxon>Embryophyta</taxon>
        <taxon>Tracheophyta</taxon>
        <taxon>Spermatophyta</taxon>
        <taxon>Magnoliopsida</taxon>
        <taxon>Liliopsida</taxon>
        <taxon>Poales</taxon>
        <taxon>Poaceae</taxon>
        <taxon>BOP clade</taxon>
        <taxon>Pooideae</taxon>
        <taxon>Poodae</taxon>
        <taxon>Poeae</taxon>
        <taxon>Poeae Chloroplast Group 2 (Poeae type)</taxon>
        <taxon>Loliodinae</taxon>
        <taxon>Loliinae</taxon>
        <taxon>Lolium</taxon>
    </lineage>
</organism>
<dbReference type="Pfam" id="PF00069">
    <property type="entry name" value="Pkinase"/>
    <property type="match status" value="1"/>
</dbReference>
<dbReference type="Gene3D" id="1.10.510.10">
    <property type="entry name" value="Transferase(Phosphotransferase) domain 1"/>
    <property type="match status" value="1"/>
</dbReference>
<accession>A0AAD8TQD3</accession>
<evidence type="ECO:0000259" key="2">
    <source>
        <dbReference type="PROSITE" id="PS50011"/>
    </source>
</evidence>
<dbReference type="SUPFAM" id="SSF56112">
    <property type="entry name" value="Protein kinase-like (PK-like)"/>
    <property type="match status" value="1"/>
</dbReference>
<protein>
    <recommendedName>
        <fullName evidence="2">Protein kinase domain-containing protein</fullName>
    </recommendedName>
</protein>
<feature type="domain" description="Protein kinase" evidence="2">
    <location>
        <begin position="118"/>
        <end position="373"/>
    </location>
</feature>
<gene>
    <name evidence="3" type="ORF">QYE76_047434</name>
</gene>
<dbReference type="PROSITE" id="PS00107">
    <property type="entry name" value="PROTEIN_KINASE_ATP"/>
    <property type="match status" value="1"/>
</dbReference>
<evidence type="ECO:0000313" key="3">
    <source>
        <dbReference type="EMBL" id="KAK1686586.1"/>
    </source>
</evidence>
<keyword evidence="1" id="KW-0547">Nucleotide-binding</keyword>
<dbReference type="AlphaFoldDB" id="A0AAD8TQD3"/>
<dbReference type="InterPro" id="IPR011009">
    <property type="entry name" value="Kinase-like_dom_sf"/>
</dbReference>
<dbReference type="EMBL" id="JAUUTY010000002">
    <property type="protein sequence ID" value="KAK1686586.1"/>
    <property type="molecule type" value="Genomic_DNA"/>
</dbReference>
<dbReference type="GO" id="GO:0004672">
    <property type="term" value="F:protein kinase activity"/>
    <property type="evidence" value="ECO:0007669"/>
    <property type="project" value="InterPro"/>
</dbReference>
<name>A0AAD8TQD3_LOLMU</name>
<dbReference type="InterPro" id="IPR017441">
    <property type="entry name" value="Protein_kinase_ATP_BS"/>
</dbReference>
<dbReference type="InterPro" id="IPR000719">
    <property type="entry name" value="Prot_kinase_dom"/>
</dbReference>
<keyword evidence="4" id="KW-1185">Reference proteome</keyword>
<dbReference type="Proteomes" id="UP001231189">
    <property type="component" value="Unassembled WGS sequence"/>
</dbReference>
<dbReference type="GO" id="GO:0005524">
    <property type="term" value="F:ATP binding"/>
    <property type="evidence" value="ECO:0007669"/>
    <property type="project" value="UniProtKB-UniRule"/>
</dbReference>
<evidence type="ECO:0000256" key="1">
    <source>
        <dbReference type="PROSITE-ProRule" id="PRU10141"/>
    </source>
</evidence>
<comment type="caution">
    <text evidence="3">The sequence shown here is derived from an EMBL/GenBank/DDBJ whole genome shotgun (WGS) entry which is preliminary data.</text>
</comment>
<dbReference type="PANTHER" id="PTHR46146">
    <property type="entry name" value="SERINE/THREONINE-PROTEIN KINASE-LIKE PROTEIN CCR4"/>
    <property type="match status" value="1"/>
</dbReference>
<keyword evidence="1" id="KW-0067">ATP-binding</keyword>
<reference evidence="3" key="1">
    <citation type="submission" date="2023-07" db="EMBL/GenBank/DDBJ databases">
        <title>A chromosome-level genome assembly of Lolium multiflorum.</title>
        <authorList>
            <person name="Chen Y."/>
            <person name="Copetti D."/>
            <person name="Kolliker R."/>
            <person name="Studer B."/>
        </authorList>
    </citation>
    <scope>NUCLEOTIDE SEQUENCE</scope>
    <source>
        <strain evidence="3">02402/16</strain>
        <tissue evidence="3">Leaf</tissue>
    </source>
</reference>
<proteinExistence type="predicted"/>
<evidence type="ECO:0000313" key="4">
    <source>
        <dbReference type="Proteomes" id="UP001231189"/>
    </source>
</evidence>